<dbReference type="Proteomes" id="UP000297729">
    <property type="component" value="Unassembled WGS sequence"/>
</dbReference>
<dbReference type="OrthoDB" id="9801841at2"/>
<evidence type="ECO:0000313" key="1">
    <source>
        <dbReference type="EMBL" id="TFW14754.1"/>
    </source>
</evidence>
<gene>
    <name evidence="1" type="primary">tagF</name>
    <name evidence="1" type="ORF">E4L98_27460</name>
</gene>
<comment type="caution">
    <text evidence="1">The sequence shown here is derived from an EMBL/GenBank/DDBJ whole genome shotgun (WGS) entry which is preliminary data.</text>
</comment>
<dbReference type="AlphaFoldDB" id="A0A4Y9S0B3"/>
<dbReference type="PIRSF" id="PIRSF029287">
    <property type="entry name" value="UCP029287"/>
    <property type="match status" value="1"/>
</dbReference>
<dbReference type="RefSeq" id="WP_135204718.1">
    <property type="nucleotide sequence ID" value="NZ_SPVG01000264.1"/>
</dbReference>
<evidence type="ECO:0000313" key="2">
    <source>
        <dbReference type="Proteomes" id="UP000297729"/>
    </source>
</evidence>
<dbReference type="InterPro" id="IPR038225">
    <property type="entry name" value="TagF_sf"/>
</dbReference>
<dbReference type="InterPro" id="IPR017748">
    <property type="entry name" value="TagF"/>
</dbReference>
<dbReference type="Pfam" id="PF09867">
    <property type="entry name" value="TagF_N"/>
    <property type="match status" value="1"/>
</dbReference>
<name>A0A4Y9S0B3_9BURK</name>
<dbReference type="Gene3D" id="3.40.1730.10">
    <property type="entry name" value="pa0076 domain"/>
    <property type="match status" value="1"/>
</dbReference>
<organism evidence="1 2">
    <name type="scientific">Duganella callida</name>
    <dbReference type="NCBI Taxonomy" id="2561932"/>
    <lineage>
        <taxon>Bacteria</taxon>
        <taxon>Pseudomonadati</taxon>
        <taxon>Pseudomonadota</taxon>
        <taxon>Betaproteobacteria</taxon>
        <taxon>Burkholderiales</taxon>
        <taxon>Oxalobacteraceae</taxon>
        <taxon>Telluria group</taxon>
        <taxon>Duganella</taxon>
    </lineage>
</organism>
<proteinExistence type="predicted"/>
<keyword evidence="2" id="KW-1185">Reference proteome</keyword>
<sequence>MDASGVDPRAGFFGKVTSHGDFVSRRLGADFLRVWDAWLQEGLQQSRTVLGPRWLNTYLSSPIWRFALSSDVCGEHGWAGLMMPSVDRVGRHFPLVLARALPAPASPLDCAQKHDDWYAQLEALALWSLEEGFSLEQFDATLSSVPTPHADAAPGGAVMLLDESQPLGPQLANAGSSGLLRHIAGAALAGQCLWWTDGSPQIAPCMLLSRGLPPASAFAALLDGDWHGHGWPAA</sequence>
<accession>A0A4Y9S0B3</accession>
<dbReference type="EMBL" id="SPVG01000264">
    <property type="protein sequence ID" value="TFW14754.1"/>
    <property type="molecule type" value="Genomic_DNA"/>
</dbReference>
<reference evidence="1 2" key="1">
    <citation type="submission" date="2019-03" db="EMBL/GenBank/DDBJ databases">
        <title>Draft Genome Sequence of Duganella callidus sp. nov., a Novel Duganella Species Isolated from Cultivated Soil.</title>
        <authorList>
            <person name="Raths R."/>
            <person name="Peta V."/>
            <person name="Bucking H."/>
        </authorList>
    </citation>
    <scope>NUCLEOTIDE SEQUENCE [LARGE SCALE GENOMIC DNA]</scope>
    <source>
        <strain evidence="1 2">DN04</strain>
    </source>
</reference>
<dbReference type="NCBIfam" id="TIGR03373">
    <property type="entry name" value="VI_minor_4"/>
    <property type="match status" value="1"/>
</dbReference>
<protein>
    <submittedName>
        <fullName evidence="1">Type VI secretion system-associated protein TagF</fullName>
    </submittedName>
</protein>